<dbReference type="Proteomes" id="UP000242913">
    <property type="component" value="Unassembled WGS sequence"/>
</dbReference>
<feature type="non-terminal residue" evidence="3">
    <location>
        <position position="1"/>
    </location>
</feature>
<evidence type="ECO:0000313" key="4">
    <source>
        <dbReference type="Proteomes" id="UP000242913"/>
    </source>
</evidence>
<dbReference type="OrthoDB" id="1679758at2759"/>
<keyword evidence="4" id="KW-1185">Reference proteome</keyword>
<evidence type="ECO:0000256" key="2">
    <source>
        <dbReference type="SAM" id="MobiDB-lite"/>
    </source>
</evidence>
<organism evidence="3 4">
    <name type="scientific">Onchocerca flexuosa</name>
    <dbReference type="NCBI Taxonomy" id="387005"/>
    <lineage>
        <taxon>Eukaryota</taxon>
        <taxon>Metazoa</taxon>
        <taxon>Ecdysozoa</taxon>
        <taxon>Nematoda</taxon>
        <taxon>Chromadorea</taxon>
        <taxon>Rhabditida</taxon>
        <taxon>Spirurina</taxon>
        <taxon>Spiruromorpha</taxon>
        <taxon>Filarioidea</taxon>
        <taxon>Onchocercidae</taxon>
        <taxon>Onchocerca</taxon>
    </lineage>
</organism>
<sequence length="157" mass="17851">LFVELQDFKERFEKGEGDIQVQKHEIDIHAGDLSGLKSAFEKGEDDLEMTSEERAELKKKQIEEEFLRYKLDRRAAAKGDYSSRNEHEDKLLDIENKMAGGHHAEGAQTGALENRDKHLNERSKKEGAISESANRRSIEGEGLSAIEKSCKQLFSLF</sequence>
<dbReference type="EMBL" id="KZ269997">
    <property type="protein sequence ID" value="OZC09073.1"/>
    <property type="molecule type" value="Genomic_DNA"/>
</dbReference>
<protein>
    <submittedName>
        <fullName evidence="3">Uncharacterized protein</fullName>
    </submittedName>
</protein>
<feature type="compositionally biased region" description="Basic and acidic residues" evidence="2">
    <location>
        <begin position="113"/>
        <end position="139"/>
    </location>
</feature>
<dbReference type="AlphaFoldDB" id="A0A238BUV3"/>
<feature type="coiled-coil region" evidence="1">
    <location>
        <begin position="40"/>
        <end position="72"/>
    </location>
</feature>
<keyword evidence="1" id="KW-0175">Coiled coil</keyword>
<name>A0A238BUV3_9BILA</name>
<accession>A0A238BUV3</accession>
<feature type="region of interest" description="Disordered" evidence="2">
    <location>
        <begin position="99"/>
        <end position="141"/>
    </location>
</feature>
<proteinExistence type="predicted"/>
<evidence type="ECO:0000256" key="1">
    <source>
        <dbReference type="SAM" id="Coils"/>
    </source>
</evidence>
<reference evidence="3 4" key="1">
    <citation type="submission" date="2015-12" db="EMBL/GenBank/DDBJ databases">
        <title>Draft genome of the nematode, Onchocerca flexuosa.</title>
        <authorList>
            <person name="Mitreva M."/>
        </authorList>
    </citation>
    <scope>NUCLEOTIDE SEQUENCE [LARGE SCALE GENOMIC DNA]</scope>
    <source>
        <strain evidence="3">Red Deer</strain>
    </source>
</reference>
<evidence type="ECO:0000313" key="3">
    <source>
        <dbReference type="EMBL" id="OZC09073.1"/>
    </source>
</evidence>
<gene>
    <name evidence="3" type="ORF">X798_03820</name>
</gene>